<dbReference type="Proteomes" id="UP000234198">
    <property type="component" value="Unassembled WGS sequence"/>
</dbReference>
<keyword evidence="2" id="KW-1133">Transmembrane helix</keyword>
<evidence type="ECO:0000256" key="2">
    <source>
        <dbReference type="SAM" id="Phobius"/>
    </source>
</evidence>
<evidence type="ECO:0000256" key="1">
    <source>
        <dbReference type="SAM" id="MobiDB-lite"/>
    </source>
</evidence>
<proteinExistence type="predicted"/>
<keyword evidence="2" id="KW-0472">Membrane</keyword>
<feature type="transmembrane region" description="Helical" evidence="2">
    <location>
        <begin position="32"/>
        <end position="51"/>
    </location>
</feature>
<gene>
    <name evidence="3" type="ORF">CYJ22_05445</name>
</gene>
<feature type="region of interest" description="Disordered" evidence="1">
    <location>
        <begin position="1"/>
        <end position="24"/>
    </location>
</feature>
<organism evidence="3 4">
    <name type="scientific">Schaalia odontolytica</name>
    <dbReference type="NCBI Taxonomy" id="1660"/>
    <lineage>
        <taxon>Bacteria</taxon>
        <taxon>Bacillati</taxon>
        <taxon>Actinomycetota</taxon>
        <taxon>Actinomycetes</taxon>
        <taxon>Actinomycetales</taxon>
        <taxon>Actinomycetaceae</taxon>
        <taxon>Schaalia</taxon>
    </lineage>
</organism>
<dbReference type="AlphaFoldDB" id="A0A2I1I0C1"/>
<reference evidence="3 4" key="1">
    <citation type="submission" date="2017-12" db="EMBL/GenBank/DDBJ databases">
        <title>Phylogenetic diversity of female urinary microbiome.</title>
        <authorList>
            <person name="Thomas-White K."/>
            <person name="Wolfe A.J."/>
        </authorList>
    </citation>
    <scope>NUCLEOTIDE SEQUENCE [LARGE SCALE GENOMIC DNA]</scope>
    <source>
        <strain evidence="3 4">UMB0018</strain>
    </source>
</reference>
<sequence length="238" mass="26087">MHVGEPGQPVGGWSSAPPPVVSQKQRKADTKVRVILVVICGLFVFGVFYLMDVPRTNPEDTVRQYLTYLADGDAESALGMLTRPMTDREKRFLTNDVLSASDSRIAIESVESLTSKWSVVSRATVRATMSVNGERFTHDFTVYHHKPTKDRPEEWYLFDDLLVHVAVTGDGVPGFSVTGDSAGVEPLSTGWQEYYFFPGVYTLTPEGRSDGGSVDPQTVVAIDGTGTSATENTTVRFN</sequence>
<keyword evidence="2" id="KW-0812">Transmembrane</keyword>
<comment type="caution">
    <text evidence="3">The sequence shown here is derived from an EMBL/GenBank/DDBJ whole genome shotgun (WGS) entry which is preliminary data.</text>
</comment>
<accession>A0A2I1I0C1</accession>
<evidence type="ECO:0000313" key="3">
    <source>
        <dbReference type="EMBL" id="PKY64581.1"/>
    </source>
</evidence>
<evidence type="ECO:0000313" key="4">
    <source>
        <dbReference type="Proteomes" id="UP000234198"/>
    </source>
</evidence>
<dbReference type="EMBL" id="PKKM01000006">
    <property type="protein sequence ID" value="PKY64581.1"/>
    <property type="molecule type" value="Genomic_DNA"/>
</dbReference>
<protein>
    <submittedName>
        <fullName evidence="3">Uncharacterized protein</fullName>
    </submittedName>
</protein>
<name>A0A2I1I0C1_9ACTO</name>